<feature type="domain" description="Major facilitator superfamily (MFS) profile" evidence="5">
    <location>
        <begin position="22"/>
        <end position="418"/>
    </location>
</feature>
<keyword evidence="3 4" id="KW-0472">Membrane</keyword>
<evidence type="ECO:0000256" key="3">
    <source>
        <dbReference type="ARBA" id="ARBA00023136"/>
    </source>
</evidence>
<dbReference type="PANTHER" id="PTHR11360">
    <property type="entry name" value="MONOCARBOXYLATE TRANSPORTER"/>
    <property type="match status" value="1"/>
</dbReference>
<dbReference type="Gene3D" id="1.20.1250.20">
    <property type="entry name" value="MFS general substrate transporter like domains"/>
    <property type="match status" value="1"/>
</dbReference>
<dbReference type="InterPro" id="IPR050327">
    <property type="entry name" value="Proton-linked_MCT"/>
</dbReference>
<proteinExistence type="predicted"/>
<keyword evidence="7" id="KW-1185">Reference proteome</keyword>
<dbReference type="Pfam" id="PF07690">
    <property type="entry name" value="MFS_1"/>
    <property type="match status" value="1"/>
</dbReference>
<keyword evidence="2 4" id="KW-1133">Transmembrane helix</keyword>
<sequence>MQLTRQSSRSDHPSTVIFYGWWIVVVAFINLFFAVGMIYYGFPVFYPSLSTSLGFTRAQVTQGFLIGFIAAGIPFSLVTGAIIDRIGTRRVILSGVGLIGVPLILMGCMTRLWQYEILCVLEVMGYTLTGPIANQVLITQWFRVHRGRAMGYAYLGLGLGGVIAPISANILIHNFGWRHAIEIAGVISLFVLTPINLFVTRSAPADLGLFPDGNNYIEEAKSTDKSTGALASIRTRNFWLILIGATLVIGAINAIIQHFIFFLTDQGYSKAEASQLLSALLASSLGGRVLIGYIVDRFQKKNTMALFYLVIGGAIPILFLAHQPAAAWSFAIIFGFAVGADYMLIPLVTAECFGISSLGKLLAILIMGYSAGQWIAPWLAGRLFDKLHNYNYAWTIMAEAGIVGAAAIYAVTVPDSKLARSTGKEPLAR</sequence>
<reference evidence="6" key="2">
    <citation type="submission" date="2020-09" db="EMBL/GenBank/DDBJ databases">
        <authorList>
            <person name="Sun Q."/>
            <person name="Zhou Y."/>
        </authorList>
    </citation>
    <scope>NUCLEOTIDE SEQUENCE</scope>
    <source>
        <strain evidence="6">CGMCC 1.15447</strain>
    </source>
</reference>
<protein>
    <submittedName>
        <fullName evidence="6">MFS transporter</fullName>
    </submittedName>
</protein>
<dbReference type="GO" id="GO:0022857">
    <property type="term" value="F:transmembrane transporter activity"/>
    <property type="evidence" value="ECO:0007669"/>
    <property type="project" value="InterPro"/>
</dbReference>
<evidence type="ECO:0000259" key="5">
    <source>
        <dbReference type="PROSITE" id="PS50850"/>
    </source>
</evidence>
<feature type="transmembrane region" description="Helical" evidence="4">
    <location>
        <begin position="62"/>
        <end position="84"/>
    </location>
</feature>
<evidence type="ECO:0000256" key="1">
    <source>
        <dbReference type="ARBA" id="ARBA00022692"/>
    </source>
</evidence>
<feature type="transmembrane region" description="Helical" evidence="4">
    <location>
        <begin position="125"/>
        <end position="144"/>
    </location>
</feature>
<dbReference type="SUPFAM" id="SSF103473">
    <property type="entry name" value="MFS general substrate transporter"/>
    <property type="match status" value="1"/>
</dbReference>
<dbReference type="PANTHER" id="PTHR11360:SF290">
    <property type="entry name" value="MONOCARBOXYLATE MFS PERMEASE"/>
    <property type="match status" value="1"/>
</dbReference>
<feature type="transmembrane region" description="Helical" evidence="4">
    <location>
        <begin position="361"/>
        <end position="380"/>
    </location>
</feature>
<evidence type="ECO:0000313" key="7">
    <source>
        <dbReference type="Proteomes" id="UP000648801"/>
    </source>
</evidence>
<organism evidence="6 7">
    <name type="scientific">Edaphobacter acidisoli</name>
    <dbReference type="NCBI Taxonomy" id="2040573"/>
    <lineage>
        <taxon>Bacteria</taxon>
        <taxon>Pseudomonadati</taxon>
        <taxon>Acidobacteriota</taxon>
        <taxon>Terriglobia</taxon>
        <taxon>Terriglobales</taxon>
        <taxon>Acidobacteriaceae</taxon>
        <taxon>Edaphobacter</taxon>
    </lineage>
</organism>
<reference evidence="6" key="1">
    <citation type="journal article" date="2014" name="Int. J. Syst. Evol. Microbiol.">
        <title>Complete genome sequence of Corynebacterium casei LMG S-19264T (=DSM 44701T), isolated from a smear-ripened cheese.</title>
        <authorList>
            <consortium name="US DOE Joint Genome Institute (JGI-PGF)"/>
            <person name="Walter F."/>
            <person name="Albersmeier A."/>
            <person name="Kalinowski J."/>
            <person name="Ruckert C."/>
        </authorList>
    </citation>
    <scope>NUCLEOTIDE SEQUENCE</scope>
    <source>
        <strain evidence="6">CGMCC 1.15447</strain>
    </source>
</reference>
<keyword evidence="1 4" id="KW-0812">Transmembrane</keyword>
<dbReference type="RefSeq" id="WP_188757568.1">
    <property type="nucleotide sequence ID" value="NZ_BMJB01000001.1"/>
</dbReference>
<dbReference type="AlphaFoldDB" id="A0A916RHX8"/>
<accession>A0A916RHX8</accession>
<evidence type="ECO:0000256" key="4">
    <source>
        <dbReference type="SAM" id="Phobius"/>
    </source>
</evidence>
<evidence type="ECO:0000256" key="2">
    <source>
        <dbReference type="ARBA" id="ARBA00022989"/>
    </source>
</evidence>
<feature type="transmembrane region" description="Helical" evidence="4">
    <location>
        <begin position="179"/>
        <end position="199"/>
    </location>
</feature>
<dbReference type="InterPro" id="IPR011701">
    <property type="entry name" value="MFS"/>
</dbReference>
<feature type="transmembrane region" description="Helical" evidence="4">
    <location>
        <begin position="392"/>
        <end position="411"/>
    </location>
</feature>
<comment type="caution">
    <text evidence="6">The sequence shown here is derived from an EMBL/GenBank/DDBJ whole genome shotgun (WGS) entry which is preliminary data.</text>
</comment>
<feature type="transmembrane region" description="Helical" evidence="4">
    <location>
        <begin position="91"/>
        <end position="113"/>
    </location>
</feature>
<dbReference type="Proteomes" id="UP000648801">
    <property type="component" value="Unassembled WGS sequence"/>
</dbReference>
<feature type="transmembrane region" description="Helical" evidence="4">
    <location>
        <begin position="21"/>
        <end position="42"/>
    </location>
</feature>
<dbReference type="InterPro" id="IPR036259">
    <property type="entry name" value="MFS_trans_sf"/>
</dbReference>
<feature type="transmembrane region" description="Helical" evidence="4">
    <location>
        <begin position="238"/>
        <end position="264"/>
    </location>
</feature>
<dbReference type="PROSITE" id="PS50850">
    <property type="entry name" value="MFS"/>
    <property type="match status" value="1"/>
</dbReference>
<feature type="transmembrane region" description="Helical" evidence="4">
    <location>
        <begin position="151"/>
        <end position="173"/>
    </location>
</feature>
<feature type="transmembrane region" description="Helical" evidence="4">
    <location>
        <begin position="276"/>
        <end position="295"/>
    </location>
</feature>
<feature type="transmembrane region" description="Helical" evidence="4">
    <location>
        <begin position="327"/>
        <end position="349"/>
    </location>
</feature>
<gene>
    <name evidence="6" type="ORF">GCM10011507_02720</name>
</gene>
<name>A0A916RHX8_9BACT</name>
<evidence type="ECO:0000313" key="6">
    <source>
        <dbReference type="EMBL" id="GGA54882.1"/>
    </source>
</evidence>
<feature type="transmembrane region" description="Helical" evidence="4">
    <location>
        <begin position="302"/>
        <end position="321"/>
    </location>
</feature>
<dbReference type="EMBL" id="BMJB01000001">
    <property type="protein sequence ID" value="GGA54882.1"/>
    <property type="molecule type" value="Genomic_DNA"/>
</dbReference>
<dbReference type="InterPro" id="IPR020846">
    <property type="entry name" value="MFS_dom"/>
</dbReference>